<dbReference type="Proteomes" id="UP001141806">
    <property type="component" value="Unassembled WGS sequence"/>
</dbReference>
<protein>
    <submittedName>
        <fullName evidence="2">Uncharacterized protein</fullName>
    </submittedName>
</protein>
<feature type="compositionally biased region" description="Polar residues" evidence="1">
    <location>
        <begin position="76"/>
        <end position="87"/>
    </location>
</feature>
<feature type="compositionally biased region" description="Polar residues" evidence="1">
    <location>
        <begin position="60"/>
        <end position="69"/>
    </location>
</feature>
<evidence type="ECO:0000313" key="2">
    <source>
        <dbReference type="EMBL" id="KAJ4945384.1"/>
    </source>
</evidence>
<name>A0A9Q0JQZ2_9MAGN</name>
<organism evidence="2 3">
    <name type="scientific">Protea cynaroides</name>
    <dbReference type="NCBI Taxonomy" id="273540"/>
    <lineage>
        <taxon>Eukaryota</taxon>
        <taxon>Viridiplantae</taxon>
        <taxon>Streptophyta</taxon>
        <taxon>Embryophyta</taxon>
        <taxon>Tracheophyta</taxon>
        <taxon>Spermatophyta</taxon>
        <taxon>Magnoliopsida</taxon>
        <taxon>Proteales</taxon>
        <taxon>Proteaceae</taxon>
        <taxon>Protea</taxon>
    </lineage>
</organism>
<reference evidence="2" key="1">
    <citation type="journal article" date="2023" name="Plant J.">
        <title>The genome of the king protea, Protea cynaroides.</title>
        <authorList>
            <person name="Chang J."/>
            <person name="Duong T.A."/>
            <person name="Schoeman C."/>
            <person name="Ma X."/>
            <person name="Roodt D."/>
            <person name="Barker N."/>
            <person name="Li Z."/>
            <person name="Van de Peer Y."/>
            <person name="Mizrachi E."/>
        </authorList>
    </citation>
    <scope>NUCLEOTIDE SEQUENCE</scope>
    <source>
        <tissue evidence="2">Young leaves</tissue>
    </source>
</reference>
<dbReference type="AlphaFoldDB" id="A0A9Q0JQZ2"/>
<accession>A0A9Q0JQZ2</accession>
<dbReference type="EMBL" id="JAMYWD010001023">
    <property type="protein sequence ID" value="KAJ4945384.1"/>
    <property type="molecule type" value="Genomic_DNA"/>
</dbReference>
<gene>
    <name evidence="2" type="ORF">NE237_016352</name>
</gene>
<proteinExistence type="predicted"/>
<feature type="region of interest" description="Disordered" evidence="1">
    <location>
        <begin position="60"/>
        <end position="87"/>
    </location>
</feature>
<comment type="caution">
    <text evidence="2">The sequence shown here is derived from an EMBL/GenBank/DDBJ whole genome shotgun (WGS) entry which is preliminary data.</text>
</comment>
<evidence type="ECO:0000313" key="3">
    <source>
        <dbReference type="Proteomes" id="UP001141806"/>
    </source>
</evidence>
<keyword evidence="3" id="KW-1185">Reference proteome</keyword>
<sequence length="163" mass="16506">MVCADGTLTGIFFDRAFGQPSVMSYRCSAAPHAYGLITLSLFTMPLSLFRDKAQRSPFTRFSRSESQLSKGGAGLPSSSATNAGGSTRSMATGLSGSAFAAGLTLRDARTGKDAGTSLAAGDGSLTDATIGGCSASTESTGSTVEGGFVGIKALKALINQWKG</sequence>
<evidence type="ECO:0000256" key="1">
    <source>
        <dbReference type="SAM" id="MobiDB-lite"/>
    </source>
</evidence>